<feature type="transmembrane region" description="Helical" evidence="5">
    <location>
        <begin position="257"/>
        <end position="275"/>
    </location>
</feature>
<dbReference type="GO" id="GO:0016020">
    <property type="term" value="C:membrane"/>
    <property type="evidence" value="ECO:0007669"/>
    <property type="project" value="UniProtKB-SubCell"/>
</dbReference>
<keyword evidence="2 5" id="KW-0812">Transmembrane</keyword>
<dbReference type="EnsemblMetazoa" id="SCAU005356-RB">
    <property type="protein sequence ID" value="SCAU005356-PB"/>
    <property type="gene ID" value="SCAU005356"/>
</dbReference>
<feature type="transmembrane region" description="Helical" evidence="5">
    <location>
        <begin position="496"/>
        <end position="527"/>
    </location>
</feature>
<evidence type="ECO:0000256" key="5">
    <source>
        <dbReference type="SAM" id="Phobius"/>
    </source>
</evidence>
<dbReference type="InterPro" id="IPR011547">
    <property type="entry name" value="SLC26A/SulP_dom"/>
</dbReference>
<keyword evidence="9" id="KW-1185">Reference proteome</keyword>
<evidence type="ECO:0000256" key="2">
    <source>
        <dbReference type="ARBA" id="ARBA00022692"/>
    </source>
</evidence>
<feature type="transmembrane region" description="Helical" evidence="5">
    <location>
        <begin position="371"/>
        <end position="391"/>
    </location>
</feature>
<accession>A0A1I8P6U4</accession>
<reference evidence="7" key="2">
    <citation type="submission" date="2020-05" db="UniProtKB">
        <authorList>
            <consortium name="EnsemblMetazoa"/>
        </authorList>
    </citation>
    <scope>IDENTIFICATION</scope>
    <source>
        <strain evidence="7">USDA</strain>
    </source>
</reference>
<evidence type="ECO:0000313" key="9">
    <source>
        <dbReference type="Proteomes" id="UP000095300"/>
    </source>
</evidence>
<reference evidence="8 9" key="1">
    <citation type="submission" date="2015-05" db="EMBL/GenBank/DDBJ databases">
        <authorList>
            <person name="Wilson R.K."/>
            <person name="Warren W.C."/>
            <person name="Olafson P."/>
        </authorList>
    </citation>
    <scope>NUCLEOTIDE SEQUENCE [LARGE SCALE GENOMIC DNA]</scope>
    <source>
        <strain evidence="8 9">USDA</strain>
    </source>
</reference>
<sequence>MKPNPASDHVYFNDGFKCSSISINTNLNEMNGDANGAGSGNGSQGSNEFILTDDGKKIIPPMKPMSCAKSWLQERSRKTFKKKILHKRLPILRWLPKYNGADAVGDLVAGITVGLTVIPQALAYSGIAGLPAAYGLYGSFLGCFVYIFLGSCKDVPVGPSAIVALLTFQVAQGSWQKSVLLCLLCGMVEMLMGLFGLGFLIDFVSGPVSSGFTSAVSLIILTSQVKNILGISAKGTTFVEIWTQIIHNIKDIRAPDTILGITCIVVLLIMRLLPSCKVGPKEPNLRTKTQNIINKLIWIIGTSRNAILVIVCCVMGVLLHSYNDGTPFKVIGYIPQGLPSFALPPIHLNVNQTITGKEESFLDMVRGMGSGLIVIPLISLMENIAICKAFANGKPVDASQELIAIGAANIANSFVQGFPGTGALSRGAVNNASGVRTPLSNIYSGALVILSLIFFTPYFYYIPNATLAAIIIAAVVFMVEVKVVKPMWRAKKSDLVPGLVTFVACLVLPLEMGILIGVGLNVIFILYSAARPKLSVDVLTSPGGTEYLMITPDRCIIFPSVDYVRNLVNKQSLRNNIPVVIDASHIYGADFTAATVIESLLRDFASRHQLIFFYNLKPSICNLFESLSPTEFVVYYQEQQLDELLKERDYRQSKTDGTAAATAIALTV</sequence>
<gene>
    <name evidence="7" type="primary">106081861</name>
</gene>
<organism evidence="7 9">
    <name type="scientific">Stomoxys calcitrans</name>
    <name type="common">Stable fly</name>
    <name type="synonym">Conops calcitrans</name>
    <dbReference type="NCBI Taxonomy" id="35570"/>
    <lineage>
        <taxon>Eukaryota</taxon>
        <taxon>Metazoa</taxon>
        <taxon>Ecdysozoa</taxon>
        <taxon>Arthropoda</taxon>
        <taxon>Hexapoda</taxon>
        <taxon>Insecta</taxon>
        <taxon>Pterygota</taxon>
        <taxon>Neoptera</taxon>
        <taxon>Endopterygota</taxon>
        <taxon>Diptera</taxon>
        <taxon>Brachycera</taxon>
        <taxon>Muscomorpha</taxon>
        <taxon>Muscoidea</taxon>
        <taxon>Muscidae</taxon>
        <taxon>Stomoxys</taxon>
    </lineage>
</organism>
<dbReference type="EnsemblMetazoa" id="SCAU005356-RE">
    <property type="protein sequence ID" value="SCAU005356-PE"/>
    <property type="gene ID" value="SCAU005356"/>
</dbReference>
<evidence type="ECO:0000313" key="8">
    <source>
        <dbReference type="EnsemblMetazoa" id="SCAU005356-PE"/>
    </source>
</evidence>
<dbReference type="EnsemblMetazoa" id="SCAU005356-RC">
    <property type="protein sequence ID" value="SCAU005356-PC"/>
    <property type="gene ID" value="SCAU005356"/>
</dbReference>
<dbReference type="KEGG" id="scac:106081861"/>
<evidence type="ECO:0000256" key="3">
    <source>
        <dbReference type="ARBA" id="ARBA00022989"/>
    </source>
</evidence>
<dbReference type="OrthoDB" id="288203at2759"/>
<dbReference type="GO" id="GO:0055085">
    <property type="term" value="P:transmembrane transport"/>
    <property type="evidence" value="ECO:0007669"/>
    <property type="project" value="InterPro"/>
</dbReference>
<feature type="transmembrane region" description="Helical" evidence="5">
    <location>
        <begin position="178"/>
        <end position="201"/>
    </location>
</feature>
<dbReference type="InterPro" id="IPR001902">
    <property type="entry name" value="SLC26A/SulP_fam"/>
</dbReference>
<dbReference type="CDD" id="cd07042">
    <property type="entry name" value="STAS_SulP_like_sulfate_transporter"/>
    <property type="match status" value="1"/>
</dbReference>
<dbReference type="EnsemblMetazoa" id="SCAU005356-RA">
    <property type="protein sequence ID" value="SCAU005356-PA"/>
    <property type="gene ID" value="SCAU005356"/>
</dbReference>
<dbReference type="VEuPathDB" id="VectorBase:SCAU005356"/>
<dbReference type="STRING" id="35570.A0A1I8P6U4"/>
<dbReference type="EnsemblMetazoa" id="SCAU005356-RF">
    <property type="protein sequence ID" value="SCAU005356-PF"/>
    <property type="gene ID" value="SCAU005356"/>
</dbReference>
<comment type="subcellular location">
    <subcellularLocation>
        <location evidence="1">Membrane</location>
        <topology evidence="1">Multi-pass membrane protein</topology>
    </subcellularLocation>
</comment>
<feature type="transmembrane region" description="Helical" evidence="5">
    <location>
        <begin position="155"/>
        <end position="171"/>
    </location>
</feature>
<dbReference type="FunFam" id="3.30.750.24:FF:000028">
    <property type="entry name" value="Sulfate transporter, putative"/>
    <property type="match status" value="1"/>
</dbReference>
<dbReference type="Pfam" id="PF00916">
    <property type="entry name" value="Sulfate_transp"/>
    <property type="match status" value="1"/>
</dbReference>
<evidence type="ECO:0000256" key="4">
    <source>
        <dbReference type="ARBA" id="ARBA00023136"/>
    </source>
</evidence>
<dbReference type="Gene3D" id="3.30.750.24">
    <property type="entry name" value="STAS domain"/>
    <property type="match status" value="1"/>
</dbReference>
<keyword evidence="3 5" id="KW-1133">Transmembrane helix</keyword>
<name>A0A1I8P6U4_STOCA</name>
<proteinExistence type="predicted"/>
<feature type="transmembrane region" description="Helical" evidence="5">
    <location>
        <begin position="442"/>
        <end position="461"/>
    </location>
</feature>
<dbReference type="PANTHER" id="PTHR11814">
    <property type="entry name" value="SULFATE TRANSPORTER"/>
    <property type="match status" value="1"/>
</dbReference>
<feature type="domain" description="SLC26A/SulP transporter" evidence="6">
    <location>
        <begin position="105"/>
        <end position="496"/>
    </location>
</feature>
<evidence type="ECO:0000256" key="1">
    <source>
        <dbReference type="ARBA" id="ARBA00004141"/>
    </source>
</evidence>
<feature type="transmembrane region" description="Helical" evidence="5">
    <location>
        <begin position="467"/>
        <end position="484"/>
    </location>
</feature>
<evidence type="ECO:0000259" key="6">
    <source>
        <dbReference type="Pfam" id="PF00916"/>
    </source>
</evidence>
<evidence type="ECO:0000313" key="7">
    <source>
        <dbReference type="EnsemblMetazoa" id="SCAU005356-PB"/>
    </source>
</evidence>
<keyword evidence="4 5" id="KW-0472">Membrane</keyword>
<dbReference type="Proteomes" id="UP000095300">
    <property type="component" value="Unassembled WGS sequence"/>
</dbReference>
<dbReference type="AlphaFoldDB" id="A0A1I8P6U4"/>
<feature type="transmembrane region" description="Helical" evidence="5">
    <location>
        <begin position="296"/>
        <end position="319"/>
    </location>
</feature>
<dbReference type="InterPro" id="IPR036513">
    <property type="entry name" value="STAS_dom_sf"/>
</dbReference>
<protein>
    <recommendedName>
        <fullName evidence="6">SLC26A/SulP transporter domain-containing protein</fullName>
    </recommendedName>
</protein>